<proteinExistence type="predicted"/>
<name>A0AA38Q2D1_9AGAR</name>
<dbReference type="PROSITE" id="PS50011">
    <property type="entry name" value="PROTEIN_KINASE_DOM"/>
    <property type="match status" value="1"/>
</dbReference>
<dbReference type="InterPro" id="IPR011009">
    <property type="entry name" value="Kinase-like_dom_sf"/>
</dbReference>
<dbReference type="InterPro" id="IPR051681">
    <property type="entry name" value="Ser/Thr_Kinases-Pseudokinases"/>
</dbReference>
<comment type="caution">
    <text evidence="4">The sequence shown here is derived from an EMBL/GenBank/DDBJ whole genome shotgun (WGS) entry which is preliminary data.</text>
</comment>
<dbReference type="GO" id="GO:0004674">
    <property type="term" value="F:protein serine/threonine kinase activity"/>
    <property type="evidence" value="ECO:0007669"/>
    <property type="project" value="TreeGrafter"/>
</dbReference>
<dbReference type="PANTHER" id="PTHR44329:SF298">
    <property type="entry name" value="MIXED LINEAGE KINASE DOMAIN-LIKE PROTEIN"/>
    <property type="match status" value="1"/>
</dbReference>
<gene>
    <name evidence="4" type="ORF">F5890DRAFT_1505879</name>
</gene>
<dbReference type="AlphaFoldDB" id="A0AA38Q2D1"/>
<accession>A0AA38Q2D1</accession>
<keyword evidence="4" id="KW-0418">Kinase</keyword>
<dbReference type="SUPFAM" id="SSF56112">
    <property type="entry name" value="Protein kinase-like (PK-like)"/>
    <property type="match status" value="1"/>
</dbReference>
<protein>
    <submittedName>
        <fullName evidence="4">Kinase-like domain-containing protein</fullName>
    </submittedName>
</protein>
<evidence type="ECO:0000313" key="5">
    <source>
        <dbReference type="Proteomes" id="UP001163850"/>
    </source>
</evidence>
<dbReference type="EMBL" id="MU801947">
    <property type="protein sequence ID" value="KAJ3986128.1"/>
    <property type="molecule type" value="Genomic_DNA"/>
</dbReference>
<dbReference type="PANTHER" id="PTHR44329">
    <property type="entry name" value="SERINE/THREONINE-PROTEIN KINASE TNNI3K-RELATED"/>
    <property type="match status" value="1"/>
</dbReference>
<dbReference type="InterPro" id="IPR008271">
    <property type="entry name" value="Ser/Thr_kinase_AS"/>
</dbReference>
<keyword evidence="2" id="KW-0067">ATP-binding</keyword>
<evidence type="ECO:0000256" key="2">
    <source>
        <dbReference type="ARBA" id="ARBA00022840"/>
    </source>
</evidence>
<evidence type="ECO:0000256" key="1">
    <source>
        <dbReference type="ARBA" id="ARBA00022741"/>
    </source>
</evidence>
<evidence type="ECO:0000313" key="4">
    <source>
        <dbReference type="EMBL" id="KAJ3986128.1"/>
    </source>
</evidence>
<evidence type="ECO:0000259" key="3">
    <source>
        <dbReference type="PROSITE" id="PS50011"/>
    </source>
</evidence>
<feature type="domain" description="Protein kinase" evidence="3">
    <location>
        <begin position="483"/>
        <end position="810"/>
    </location>
</feature>
<organism evidence="4 5">
    <name type="scientific">Lentinula detonsa</name>
    <dbReference type="NCBI Taxonomy" id="2804962"/>
    <lineage>
        <taxon>Eukaryota</taxon>
        <taxon>Fungi</taxon>
        <taxon>Dikarya</taxon>
        <taxon>Basidiomycota</taxon>
        <taxon>Agaricomycotina</taxon>
        <taxon>Agaricomycetes</taxon>
        <taxon>Agaricomycetidae</taxon>
        <taxon>Agaricales</taxon>
        <taxon>Marasmiineae</taxon>
        <taxon>Omphalotaceae</taxon>
        <taxon>Lentinula</taxon>
    </lineage>
</organism>
<keyword evidence="4" id="KW-0808">Transferase</keyword>
<keyword evidence="1" id="KW-0547">Nucleotide-binding</keyword>
<dbReference type="GO" id="GO:0005524">
    <property type="term" value="F:ATP binding"/>
    <property type="evidence" value="ECO:0007669"/>
    <property type="project" value="UniProtKB-KW"/>
</dbReference>
<dbReference type="InterPro" id="IPR001245">
    <property type="entry name" value="Ser-Thr/Tyr_kinase_cat_dom"/>
</dbReference>
<dbReference type="InterPro" id="IPR000719">
    <property type="entry name" value="Prot_kinase_dom"/>
</dbReference>
<dbReference type="Gene3D" id="1.10.510.10">
    <property type="entry name" value="Transferase(Phosphotransferase) domain 1"/>
    <property type="match status" value="1"/>
</dbReference>
<dbReference type="PROSITE" id="PS00108">
    <property type="entry name" value="PROTEIN_KINASE_ST"/>
    <property type="match status" value="1"/>
</dbReference>
<dbReference type="Proteomes" id="UP001163850">
    <property type="component" value="Unassembled WGS sequence"/>
</dbReference>
<sequence>MTIDVPHYIPAFIWRFWLSAPGRHGPHRGPRVHIYDVDSSNLSETTRIPKLGHSHSIFHDISCAFSPNSRAILDKAEREFLILQSQAEDALQQLIDAIDFSTTPDTTRIPISPSNLSTIIKFFVFLRFRNGPHYQKIVQELMEPADFQISTSLFPGTKGNAVLSVYSPLFRQVRLQTILEVFCKFFQVSIWDMKPSASTGSNGTTSFNYTPRVSSSHAFASFSDCNIRNDTCLDILNKHCWQYSREAEVCLGIAIEEDREFILPECCFGVLDESFGGGIKESESFDCFFPILPTLALYILLDEDKSFDDGGTKFPSFIEVGIELELDIHLRNAMILCSVPRIQRSSEIFIPHHDLKTPVLELDQYTWTTVESADPSSDETAITASNIVGQLATELNALSAIADPEGDNLELSGPKLFFSSLPSIVRSISSYDEFRCRWMSDNFIDYSRLKQRCRQKFGMEGLKKMWTLNRNVVLSDLTDEVEVIGQHPVAFGAFSDVWMGRWYDSVESKQRVVAIKYLRQVMVQNVREKLFKRLQAELLTWHQLCHRNLATLYGIMQSSTSIGMVSAWCDNGTISDYLEKKPDADRLKLIIQVASGVAYLHHFNPPVVHGDLKGGNILVNSHEQAVITDFGLSKVMEDLSSLSRSSMSERRRSTSTSFFAGSTRWMAPELLLALVEDEENGDGPDEDKIVMKTEKRAPRVTTASDVYAFASVCLEIVTGNLPYPHRKNDYSVTVDILRGVSPARGSDLQNALKHMLGTTTSLGPSPNSDGELMLVAGEKVFRDILERCWDGQSVMRPTMEEVLMRLNSEV</sequence>
<dbReference type="SMART" id="SM00220">
    <property type="entry name" value="S_TKc"/>
    <property type="match status" value="1"/>
</dbReference>
<dbReference type="Pfam" id="PF07714">
    <property type="entry name" value="PK_Tyr_Ser-Thr"/>
    <property type="match status" value="1"/>
</dbReference>
<reference evidence="4" key="1">
    <citation type="submission" date="2022-08" db="EMBL/GenBank/DDBJ databases">
        <authorList>
            <consortium name="DOE Joint Genome Institute"/>
            <person name="Min B."/>
            <person name="Riley R."/>
            <person name="Sierra-Patev S."/>
            <person name="Naranjo-Ortiz M."/>
            <person name="Looney B."/>
            <person name="Konkel Z."/>
            <person name="Slot J.C."/>
            <person name="Sakamoto Y."/>
            <person name="Steenwyk J.L."/>
            <person name="Rokas A."/>
            <person name="Carro J."/>
            <person name="Camarero S."/>
            <person name="Ferreira P."/>
            <person name="Molpeceres G."/>
            <person name="Ruiz-Duenas F.J."/>
            <person name="Serrano A."/>
            <person name="Henrissat B."/>
            <person name="Drula E."/>
            <person name="Hughes K.W."/>
            <person name="Mata J.L."/>
            <person name="Ishikawa N.K."/>
            <person name="Vargas-Isla R."/>
            <person name="Ushijima S."/>
            <person name="Smith C.A."/>
            <person name="Ahrendt S."/>
            <person name="Andreopoulos W."/>
            <person name="He G."/>
            <person name="Labutti K."/>
            <person name="Lipzen A."/>
            <person name="Ng V."/>
            <person name="Sandor L."/>
            <person name="Barry K."/>
            <person name="Martinez A.T."/>
            <person name="Xiao Y."/>
            <person name="Gibbons J.G."/>
            <person name="Terashima K."/>
            <person name="Hibbett D.S."/>
            <person name="Grigoriev I.V."/>
        </authorList>
    </citation>
    <scope>NUCLEOTIDE SEQUENCE</scope>
    <source>
        <strain evidence="4">TFB7829</strain>
    </source>
</reference>